<feature type="domain" description="RNA polymerase sigma-70 region 3" evidence="5">
    <location>
        <begin position="123"/>
        <end position="193"/>
    </location>
</feature>
<dbReference type="SUPFAM" id="SSF88659">
    <property type="entry name" value="Sigma3 and sigma4 domains of RNA polymerase sigma factors"/>
    <property type="match status" value="2"/>
</dbReference>
<dbReference type="InterPro" id="IPR007627">
    <property type="entry name" value="RNA_pol_sigma70_r2"/>
</dbReference>
<dbReference type="STRING" id="479433.Caci_4845"/>
<dbReference type="GO" id="GO:0016987">
    <property type="term" value="F:sigma factor activity"/>
    <property type="evidence" value="ECO:0007669"/>
    <property type="project" value="UniProtKB-KW"/>
</dbReference>
<gene>
    <name evidence="8" type="ordered locus">Caci_4845</name>
</gene>
<keyword evidence="2" id="KW-0731">Sigma factor</keyword>
<dbReference type="InterPro" id="IPR014284">
    <property type="entry name" value="RNA_pol_sigma-70_dom"/>
</dbReference>
<dbReference type="Proteomes" id="UP000000851">
    <property type="component" value="Chromosome"/>
</dbReference>
<evidence type="ECO:0000256" key="4">
    <source>
        <dbReference type="ARBA" id="ARBA00023163"/>
    </source>
</evidence>
<dbReference type="AlphaFoldDB" id="C7Q1H7"/>
<keyword evidence="4" id="KW-0804">Transcription</keyword>
<dbReference type="InterPro" id="IPR007624">
    <property type="entry name" value="RNA_pol_sigma70_r3"/>
</dbReference>
<sequence>MAPIPVAPEELARERAAARAALARLRKMSPDDSEYEALREYVIGEYMSYARFVAARFRLRGETQADLEQVAYLGLVKAVDNFDPDYGATFLTYATPMIAGEVRRHFRDTTWHVHVPRRAQENALAVRAVERELTQQLGRAPSAAEIGRRLDLSADEVAEAYEASAAHHTASLDVPVAMADGDGASLGDLLGDEDPGFDSVVDREALKPLLAELSPRDKRILLMKFFRNMSQAQIGAEIGVSQMQVSRLLSQIIGSLRDRLEVGKN</sequence>
<accession>C7Q1H7</accession>
<dbReference type="Gene3D" id="1.20.120.1810">
    <property type="match status" value="1"/>
</dbReference>
<keyword evidence="9" id="KW-1185">Reference proteome</keyword>
<dbReference type="eggNOG" id="COG1191">
    <property type="taxonomic scope" value="Bacteria"/>
</dbReference>
<dbReference type="Pfam" id="PF04539">
    <property type="entry name" value="Sigma70_r3"/>
    <property type="match status" value="1"/>
</dbReference>
<proteinExistence type="predicted"/>
<evidence type="ECO:0000256" key="1">
    <source>
        <dbReference type="ARBA" id="ARBA00023015"/>
    </source>
</evidence>
<dbReference type="KEGG" id="cai:Caci_4845"/>
<evidence type="ECO:0000313" key="8">
    <source>
        <dbReference type="EMBL" id="ACU73706.1"/>
    </source>
</evidence>
<dbReference type="GO" id="GO:0003677">
    <property type="term" value="F:DNA binding"/>
    <property type="evidence" value="ECO:0007669"/>
    <property type="project" value="UniProtKB-KW"/>
</dbReference>
<evidence type="ECO:0000256" key="2">
    <source>
        <dbReference type="ARBA" id="ARBA00023082"/>
    </source>
</evidence>
<dbReference type="PRINTS" id="PR00046">
    <property type="entry name" value="SIGMA70FCT"/>
</dbReference>
<feature type="domain" description="RNA polymerase sigma-70 region 2" evidence="6">
    <location>
        <begin position="45"/>
        <end position="111"/>
    </location>
</feature>
<dbReference type="EMBL" id="CP001700">
    <property type="protein sequence ID" value="ACU73706.1"/>
    <property type="molecule type" value="Genomic_DNA"/>
</dbReference>
<evidence type="ECO:0000259" key="7">
    <source>
        <dbReference type="Pfam" id="PF04545"/>
    </source>
</evidence>
<dbReference type="InterPro" id="IPR013325">
    <property type="entry name" value="RNA_pol_sigma_r2"/>
</dbReference>
<reference evidence="8 9" key="1">
    <citation type="journal article" date="2009" name="Stand. Genomic Sci.">
        <title>Complete genome sequence of Catenulispora acidiphila type strain (ID 139908).</title>
        <authorList>
            <person name="Copeland A."/>
            <person name="Lapidus A."/>
            <person name="Glavina Del Rio T."/>
            <person name="Nolan M."/>
            <person name="Lucas S."/>
            <person name="Chen F."/>
            <person name="Tice H."/>
            <person name="Cheng J.F."/>
            <person name="Bruce D."/>
            <person name="Goodwin L."/>
            <person name="Pitluck S."/>
            <person name="Mikhailova N."/>
            <person name="Pati A."/>
            <person name="Ivanova N."/>
            <person name="Mavromatis K."/>
            <person name="Chen A."/>
            <person name="Palaniappan K."/>
            <person name="Chain P."/>
            <person name="Land M."/>
            <person name="Hauser L."/>
            <person name="Chang Y.J."/>
            <person name="Jeffries C.D."/>
            <person name="Chertkov O."/>
            <person name="Brettin T."/>
            <person name="Detter J.C."/>
            <person name="Han C."/>
            <person name="Ali Z."/>
            <person name="Tindall B.J."/>
            <person name="Goker M."/>
            <person name="Bristow J."/>
            <person name="Eisen J.A."/>
            <person name="Markowitz V."/>
            <person name="Hugenholtz P."/>
            <person name="Kyrpides N.C."/>
            <person name="Klenk H.P."/>
        </authorList>
    </citation>
    <scope>NUCLEOTIDE SEQUENCE [LARGE SCALE GENOMIC DNA]</scope>
    <source>
        <strain evidence="9">DSM 44928 / JCM 14897 / NBRC 102108 / NRRL B-24433 / ID139908</strain>
    </source>
</reference>
<dbReference type="PANTHER" id="PTHR30385">
    <property type="entry name" value="SIGMA FACTOR F FLAGELLAR"/>
    <property type="match status" value="1"/>
</dbReference>
<dbReference type="InterPro" id="IPR013324">
    <property type="entry name" value="RNA_pol_sigma_r3/r4-like"/>
</dbReference>
<dbReference type="HOGENOM" id="CLU_014793_8_5_11"/>
<dbReference type="GO" id="GO:0006352">
    <property type="term" value="P:DNA-templated transcription initiation"/>
    <property type="evidence" value="ECO:0007669"/>
    <property type="project" value="InterPro"/>
</dbReference>
<evidence type="ECO:0000313" key="9">
    <source>
        <dbReference type="Proteomes" id="UP000000851"/>
    </source>
</evidence>
<dbReference type="Pfam" id="PF04542">
    <property type="entry name" value="Sigma70_r2"/>
    <property type="match status" value="1"/>
</dbReference>
<dbReference type="InterPro" id="IPR014322">
    <property type="entry name" value="RNA_pol_sigma-B/F/G"/>
</dbReference>
<dbReference type="SUPFAM" id="SSF88946">
    <property type="entry name" value="Sigma2 domain of RNA polymerase sigma factors"/>
    <property type="match status" value="1"/>
</dbReference>
<dbReference type="Pfam" id="PF04545">
    <property type="entry name" value="Sigma70_r4"/>
    <property type="match status" value="1"/>
</dbReference>
<organism evidence="8 9">
    <name type="scientific">Catenulispora acidiphila (strain DSM 44928 / JCM 14897 / NBRC 102108 / NRRL B-24433 / ID139908)</name>
    <dbReference type="NCBI Taxonomy" id="479433"/>
    <lineage>
        <taxon>Bacteria</taxon>
        <taxon>Bacillati</taxon>
        <taxon>Actinomycetota</taxon>
        <taxon>Actinomycetes</taxon>
        <taxon>Catenulisporales</taxon>
        <taxon>Catenulisporaceae</taxon>
        <taxon>Catenulispora</taxon>
    </lineage>
</organism>
<dbReference type="CDD" id="cd06171">
    <property type="entry name" value="Sigma70_r4"/>
    <property type="match status" value="1"/>
</dbReference>
<evidence type="ECO:0000256" key="3">
    <source>
        <dbReference type="ARBA" id="ARBA00023125"/>
    </source>
</evidence>
<dbReference type="InterPro" id="IPR000943">
    <property type="entry name" value="RNA_pol_sigma70"/>
</dbReference>
<dbReference type="PANTHER" id="PTHR30385:SF4">
    <property type="entry name" value="RNA POLYMERASE SIGMA-E FACTOR"/>
    <property type="match status" value="1"/>
</dbReference>
<protein>
    <submittedName>
        <fullName evidence="8">RNA polymerase, sigma 28 subunit, Sig B/F/G subfamily</fullName>
    </submittedName>
</protein>
<keyword evidence="1" id="KW-0805">Transcription regulation</keyword>
<evidence type="ECO:0000259" key="5">
    <source>
        <dbReference type="Pfam" id="PF04539"/>
    </source>
</evidence>
<dbReference type="Gene3D" id="1.20.140.160">
    <property type="match status" value="1"/>
</dbReference>
<dbReference type="NCBIfam" id="TIGR02937">
    <property type="entry name" value="sigma70-ECF"/>
    <property type="match status" value="1"/>
</dbReference>
<evidence type="ECO:0000259" key="6">
    <source>
        <dbReference type="Pfam" id="PF04542"/>
    </source>
</evidence>
<feature type="domain" description="RNA polymerase sigma-70 region 4" evidence="7">
    <location>
        <begin position="209"/>
        <end position="257"/>
    </location>
</feature>
<name>C7Q1H7_CATAD</name>
<dbReference type="NCBIfam" id="TIGR02980">
    <property type="entry name" value="SigBFG"/>
    <property type="match status" value="1"/>
</dbReference>
<keyword evidence="3" id="KW-0238">DNA-binding</keyword>
<dbReference type="InterPro" id="IPR007630">
    <property type="entry name" value="RNA_pol_sigma70_r4"/>
</dbReference>
<dbReference type="InParanoid" id="C7Q1H7"/>